<gene>
    <name evidence="2" type="ORF">B0682_06490</name>
</gene>
<dbReference type="Pfam" id="PF08173">
    <property type="entry name" value="YbgT_YccB"/>
    <property type="match status" value="1"/>
</dbReference>
<dbReference type="RefSeq" id="WP_078307541.1">
    <property type="nucleotide sequence ID" value="NZ_CP147511.1"/>
</dbReference>
<feature type="transmembrane region" description="Helical" evidence="1">
    <location>
        <begin position="6"/>
        <end position="24"/>
    </location>
</feature>
<sequence length="51" mass="5914">MWYFAWILGLGFAVLLAILNALWLENEQGRVKAFSRKPKHKAEKDLAPEEN</sequence>
<evidence type="ECO:0000313" key="3">
    <source>
        <dbReference type="Proteomes" id="UP000191094"/>
    </source>
</evidence>
<reference evidence="2 3" key="1">
    <citation type="submission" date="2017-02" db="EMBL/GenBank/DDBJ databases">
        <title>Draft genome sequence of Moraxella lincolnii CCUG 9405T type strain.</title>
        <authorList>
            <person name="Salva-Serra F."/>
            <person name="Engstrom-Jakobsson H."/>
            <person name="Thorell K."/>
            <person name="Jaen-Luchoro D."/>
            <person name="Gonzales-Siles L."/>
            <person name="Karlsson R."/>
            <person name="Yazdan S."/>
            <person name="Boulund F."/>
            <person name="Johnning A."/>
            <person name="Engstrand L."/>
            <person name="Kristiansson E."/>
            <person name="Moore E."/>
        </authorList>
    </citation>
    <scope>NUCLEOTIDE SEQUENCE [LARGE SCALE GENOMIC DNA]</scope>
    <source>
        <strain evidence="2 3">CCUG 9405</strain>
    </source>
</reference>
<dbReference type="STRING" id="90241.B0682_06490"/>
<name>A0A1T0CEP8_9GAMM</name>
<keyword evidence="1" id="KW-0472">Membrane</keyword>
<dbReference type="InterPro" id="IPR012994">
    <property type="entry name" value="YbgT_YccB"/>
</dbReference>
<evidence type="ECO:0000256" key="1">
    <source>
        <dbReference type="SAM" id="Phobius"/>
    </source>
</evidence>
<dbReference type="NCBIfam" id="TIGR02106">
    <property type="entry name" value="cyd_oper_ybgT"/>
    <property type="match status" value="1"/>
</dbReference>
<dbReference type="OrthoDB" id="9806372at2"/>
<dbReference type="EMBL" id="MUYT01000007">
    <property type="protein sequence ID" value="OOS20759.1"/>
    <property type="molecule type" value="Genomic_DNA"/>
</dbReference>
<accession>A0A1T0CEP8</accession>
<evidence type="ECO:0000313" key="2">
    <source>
        <dbReference type="EMBL" id="OOS20759.1"/>
    </source>
</evidence>
<keyword evidence="1" id="KW-0812">Transmembrane</keyword>
<dbReference type="Proteomes" id="UP000191094">
    <property type="component" value="Unassembled WGS sequence"/>
</dbReference>
<proteinExistence type="predicted"/>
<dbReference type="AlphaFoldDB" id="A0A1T0CEP8"/>
<organism evidence="2 3">
    <name type="scientific">Lwoffella lincolnii</name>
    <dbReference type="NCBI Taxonomy" id="90241"/>
    <lineage>
        <taxon>Bacteria</taxon>
        <taxon>Pseudomonadati</taxon>
        <taxon>Pseudomonadota</taxon>
        <taxon>Gammaproteobacteria</taxon>
        <taxon>Moraxellales</taxon>
        <taxon>Moraxellaceae</taxon>
        <taxon>Lwoffella</taxon>
    </lineage>
</organism>
<dbReference type="InterPro" id="IPR011724">
    <property type="entry name" value="Cyd_oper_YbgT"/>
</dbReference>
<protein>
    <submittedName>
        <fullName evidence="2">Cyd operon protein YbgT</fullName>
    </submittedName>
</protein>
<keyword evidence="1" id="KW-1133">Transmembrane helix</keyword>
<comment type="caution">
    <text evidence="2">The sequence shown here is derived from an EMBL/GenBank/DDBJ whole genome shotgun (WGS) entry which is preliminary data.</text>
</comment>
<keyword evidence="3" id="KW-1185">Reference proteome</keyword>